<gene>
    <name evidence="1" type="ORF">P170DRAFT_506309</name>
</gene>
<reference evidence="1 2" key="1">
    <citation type="submission" date="2016-12" db="EMBL/GenBank/DDBJ databases">
        <title>The genomes of Aspergillus section Nigri reveals drivers in fungal speciation.</title>
        <authorList>
            <consortium name="DOE Joint Genome Institute"/>
            <person name="Vesth T.C."/>
            <person name="Nybo J."/>
            <person name="Theobald S."/>
            <person name="Brandl J."/>
            <person name="Frisvad J.C."/>
            <person name="Nielsen K.F."/>
            <person name="Lyhne E.K."/>
            <person name="Kogle M.E."/>
            <person name="Kuo A."/>
            <person name="Riley R."/>
            <person name="Clum A."/>
            <person name="Nolan M."/>
            <person name="Lipzen A."/>
            <person name="Salamov A."/>
            <person name="Henrissat B."/>
            <person name="Wiebenga A."/>
            <person name="De Vries R.P."/>
            <person name="Grigoriev I.V."/>
            <person name="Mortensen U.H."/>
            <person name="Andersen M.R."/>
            <person name="Baker S.E."/>
        </authorList>
    </citation>
    <scope>NUCLEOTIDE SEQUENCE [LARGE SCALE GENOMIC DNA]</scope>
    <source>
        <strain evidence="1 2">IBT 23096</strain>
    </source>
</reference>
<dbReference type="AlphaFoldDB" id="A0A2I2GSD7"/>
<organism evidence="1 2">
    <name type="scientific">Aspergillus steynii IBT 23096</name>
    <dbReference type="NCBI Taxonomy" id="1392250"/>
    <lineage>
        <taxon>Eukaryota</taxon>
        <taxon>Fungi</taxon>
        <taxon>Dikarya</taxon>
        <taxon>Ascomycota</taxon>
        <taxon>Pezizomycotina</taxon>
        <taxon>Eurotiomycetes</taxon>
        <taxon>Eurotiomycetidae</taxon>
        <taxon>Eurotiales</taxon>
        <taxon>Aspergillaceae</taxon>
        <taxon>Aspergillus</taxon>
        <taxon>Aspergillus subgen. Circumdati</taxon>
    </lineage>
</organism>
<protein>
    <submittedName>
        <fullName evidence="1">Uncharacterized protein</fullName>
    </submittedName>
</protein>
<dbReference type="EMBL" id="MSFO01000001">
    <property type="protein sequence ID" value="PLB55788.1"/>
    <property type="molecule type" value="Genomic_DNA"/>
</dbReference>
<dbReference type="STRING" id="1392250.A0A2I2GSD7"/>
<dbReference type="Proteomes" id="UP000234275">
    <property type="component" value="Unassembled WGS sequence"/>
</dbReference>
<accession>A0A2I2GSD7</accession>
<name>A0A2I2GSD7_9EURO</name>
<dbReference type="RefSeq" id="XP_024711090.1">
    <property type="nucleotide sequence ID" value="XM_024854380.1"/>
</dbReference>
<dbReference type="GeneID" id="36562086"/>
<sequence length="476" mass="54804">MNTTPHQILEIEDALVSDENPPRDDGTLDYERCARLHNYLVAYGWMARHGRDTPDLDSLASERWFFSDTNREEAEESRERLDAPLSRFLDLIYDPRPPFFYWVDGLVMMPSDEFFVDENEMENGKERFVIIYGTLTELGGHNLGVVYDQQLNRAAFPMTTDNMDWIEPIDEHEEMWFPLETLLTQWIYMTRIGKAVPGLPEKLPSGEPPTNRSQFYLWSWLPYCDTQIDSTVSAIERYSAAVESRMPPDSLLSISAPLCTDAELDAAAVPQGCFIRSLLTRIKTPRFKFIAPGLEVPHDKEAFVRRQRFTNIPHEEDSIPGVLLFAVPDRLVDFNAEIRRVFSTAHDNVSMDHRDPVPTGLYSEPVRREQYDMEEAGFRLVLPFPLRRRFRDEDGVRKSDGTPVPSGSFTELFQHGYHPFGGEWRSQRLERLFEQWMALVESGAWTVGENGVEGGIDKFGDADRGASNEYWIAPSW</sequence>
<comment type="caution">
    <text evidence="1">The sequence shown here is derived from an EMBL/GenBank/DDBJ whole genome shotgun (WGS) entry which is preliminary data.</text>
</comment>
<keyword evidence="2" id="KW-1185">Reference proteome</keyword>
<proteinExistence type="predicted"/>
<evidence type="ECO:0000313" key="1">
    <source>
        <dbReference type="EMBL" id="PLB55788.1"/>
    </source>
</evidence>
<evidence type="ECO:0000313" key="2">
    <source>
        <dbReference type="Proteomes" id="UP000234275"/>
    </source>
</evidence>
<dbReference type="OrthoDB" id="3029470at2759"/>
<dbReference type="VEuPathDB" id="FungiDB:P170DRAFT_506309"/>